<protein>
    <recommendedName>
        <fullName evidence="2">mitogen-activated protein kinase kinase kinase</fullName>
        <ecNumber evidence="2">2.7.11.25</ecNumber>
    </recommendedName>
</protein>
<evidence type="ECO:0000256" key="7">
    <source>
        <dbReference type="ARBA" id="ARBA00022840"/>
    </source>
</evidence>
<feature type="region of interest" description="Disordered" evidence="12">
    <location>
        <begin position="549"/>
        <end position="652"/>
    </location>
</feature>
<dbReference type="GO" id="GO:0005524">
    <property type="term" value="F:ATP binding"/>
    <property type="evidence" value="ECO:0007669"/>
    <property type="project" value="UniProtKB-KW"/>
</dbReference>
<dbReference type="InterPro" id="IPR000719">
    <property type="entry name" value="Prot_kinase_dom"/>
</dbReference>
<dbReference type="AlphaFoldDB" id="A0A2T9ZGY7"/>
<gene>
    <name evidence="15" type="ORF">BB560_001659</name>
</gene>
<keyword evidence="6" id="KW-0418">Kinase</keyword>
<feature type="binding site" evidence="11">
    <location>
        <position position="813"/>
    </location>
    <ligand>
        <name>Mg(2+)</name>
        <dbReference type="ChEBI" id="CHEBI:18420"/>
    </ligand>
</feature>
<feature type="compositionally biased region" description="Polar residues" evidence="12">
    <location>
        <begin position="133"/>
        <end position="142"/>
    </location>
</feature>
<evidence type="ECO:0000313" key="16">
    <source>
        <dbReference type="Proteomes" id="UP000245609"/>
    </source>
</evidence>
<comment type="catalytic activity">
    <reaction evidence="9">
        <text>L-seryl-[protein] + ATP = O-phospho-L-seryl-[protein] + ADP + H(+)</text>
        <dbReference type="Rhea" id="RHEA:17989"/>
        <dbReference type="Rhea" id="RHEA-COMP:9863"/>
        <dbReference type="Rhea" id="RHEA-COMP:11604"/>
        <dbReference type="ChEBI" id="CHEBI:15378"/>
        <dbReference type="ChEBI" id="CHEBI:29999"/>
        <dbReference type="ChEBI" id="CHEBI:30616"/>
        <dbReference type="ChEBI" id="CHEBI:83421"/>
        <dbReference type="ChEBI" id="CHEBI:456216"/>
        <dbReference type="EC" id="2.7.11.25"/>
    </reaction>
</comment>
<sequence>MSQNLDKSLAPDSAFSYKIREILDWDINQVDSWLQKIGFVKYSQLFEDNKINGEALLELNYSYLKDLGISSVGDRVKLGAAITRLRESSLKIEKEILTGTTFIESLTEKLDGLNLLDFSLDSISPKHKETDFNKTPPQNQNTISASSSIQQSASAKSSFNLKRVYKYDAPTRTTSKFHNLLKKHSESSIKSHIKNWLSSPELTPSIPNSPLPLPTDSAKNYGFGTQNDSQSIELHTESLFLDSHHPRLLTQKARAGDLFRSSSPKSPANRQKGIVIKGPNNESKDIPFQSSLLGKEILELAISAFGLANSLDKDKYSIFIMSSEGDGARIVEGSEVFSPYSENGNTENIKLFLKKRHDLGVASSLERDAELQRTIQKLGNFVYANSVSKVNANSPIHSTPFHYSKPKSSFSNSSTKEKESPTFAQTIFDGPSSNNVVYPRYHVQISQDPGQNLEKLHSFFGQRPPSDQVHKNLDIFFPGNEENARNSIMRGHMKKTLYIATDPKNKKSQDQENYLSSSSHGDSSITSAINGKPLNETYYAIHTEILNSNSSNKSFTKGPYSSNQYSIKNKTRVARSNTNRIPKNYKSFKEKTETANKADPSKSEPYNTGPSSIEPNLHKPSDSSSNNGVSSSLETSSMLHHDQNDSTSYNKFKQSLVNNRNSLLSELKKEFMESSASSWIKGAHISSGSFGNVFYGIHTRTGVIMAVKQVDIPTDDLEIQSRRHKMFNALKGEIELLKTLDHKNIVRYLGYESDPKSLYIFLEYVPGGSVKSALSSFGAFPESLVEYYISQILEGLAYLHNQNIIHCDIKGGNILIDHNGRVKISDFGISKKVDETVFAAKNRLSLQGSVYWMAPEVVKDANYTVKCDIWSLGCLVIEMLTGSHPFPDNDQFQALLKIGNKVKPHIPSGLSPEASDFIEKTLAIDLEQRPTALELLSHPFVNRRSRH</sequence>
<feature type="active site" description="Proton acceptor" evidence="10">
    <location>
        <position position="808"/>
    </location>
</feature>
<dbReference type="PROSITE" id="PS50105">
    <property type="entry name" value="SAM_DOMAIN"/>
    <property type="match status" value="1"/>
</dbReference>
<dbReference type="OrthoDB" id="266718at2759"/>
<organism evidence="15 16">
    <name type="scientific">Smittium megazygosporum</name>
    <dbReference type="NCBI Taxonomy" id="133381"/>
    <lineage>
        <taxon>Eukaryota</taxon>
        <taxon>Fungi</taxon>
        <taxon>Fungi incertae sedis</taxon>
        <taxon>Zoopagomycota</taxon>
        <taxon>Kickxellomycotina</taxon>
        <taxon>Harpellomycetes</taxon>
        <taxon>Harpellales</taxon>
        <taxon>Legeriomycetaceae</taxon>
        <taxon>Smittium</taxon>
    </lineage>
</organism>
<feature type="domain" description="SAM" evidence="14">
    <location>
        <begin position="25"/>
        <end position="88"/>
    </location>
</feature>
<dbReference type="EC" id="2.7.11.25" evidence="2"/>
<dbReference type="Pfam" id="PF07647">
    <property type="entry name" value="SAM_2"/>
    <property type="match status" value="1"/>
</dbReference>
<evidence type="ECO:0000256" key="6">
    <source>
        <dbReference type="ARBA" id="ARBA00022777"/>
    </source>
</evidence>
<keyword evidence="16" id="KW-1185">Reference proteome</keyword>
<evidence type="ECO:0000256" key="12">
    <source>
        <dbReference type="SAM" id="MobiDB-lite"/>
    </source>
</evidence>
<dbReference type="FunFam" id="3.30.200.20:FF:000387">
    <property type="entry name" value="Serine/threonine-protein kinase STE11"/>
    <property type="match status" value="1"/>
</dbReference>
<evidence type="ECO:0000256" key="3">
    <source>
        <dbReference type="ARBA" id="ARBA00022527"/>
    </source>
</evidence>
<feature type="compositionally biased region" description="Polar residues" evidence="12">
    <location>
        <begin position="260"/>
        <end position="269"/>
    </location>
</feature>
<feature type="compositionally biased region" description="Polar residues" evidence="12">
    <location>
        <begin position="604"/>
        <end position="614"/>
    </location>
</feature>
<dbReference type="InterPro" id="IPR001660">
    <property type="entry name" value="SAM"/>
</dbReference>
<dbReference type="GO" id="GO:0004709">
    <property type="term" value="F:MAP kinase kinase kinase activity"/>
    <property type="evidence" value="ECO:0007669"/>
    <property type="project" value="UniProtKB-EC"/>
</dbReference>
<feature type="compositionally biased region" description="Low complexity" evidence="12">
    <location>
        <begin position="516"/>
        <end position="527"/>
    </location>
</feature>
<evidence type="ECO:0000256" key="10">
    <source>
        <dbReference type="PIRSR" id="PIRSR000615-1"/>
    </source>
</evidence>
<feature type="domain" description="Protein kinase" evidence="13">
    <location>
        <begin position="679"/>
        <end position="941"/>
    </location>
</feature>
<dbReference type="Gene3D" id="1.10.150.50">
    <property type="entry name" value="Transcription Factor, Ets-1"/>
    <property type="match status" value="1"/>
</dbReference>
<feature type="region of interest" description="Disordered" evidence="12">
    <location>
        <begin position="127"/>
        <end position="149"/>
    </location>
</feature>
<dbReference type="STRING" id="133381.A0A2T9ZGY7"/>
<dbReference type="PANTHER" id="PTHR11584:SF369">
    <property type="entry name" value="MITOGEN-ACTIVATED PROTEIN KINASE KINASE KINASE 19-RELATED"/>
    <property type="match status" value="1"/>
</dbReference>
<feature type="region of interest" description="Disordered" evidence="12">
    <location>
        <begin position="404"/>
        <end position="429"/>
    </location>
</feature>
<feature type="region of interest" description="Disordered" evidence="12">
    <location>
        <begin position="258"/>
        <end position="280"/>
    </location>
</feature>
<evidence type="ECO:0000259" key="14">
    <source>
        <dbReference type="PROSITE" id="PS50105"/>
    </source>
</evidence>
<keyword evidence="7" id="KW-0067">ATP-binding</keyword>
<reference evidence="15 16" key="1">
    <citation type="journal article" date="2018" name="MBio">
        <title>Comparative Genomics Reveals the Core Gene Toolbox for the Fungus-Insect Symbiosis.</title>
        <authorList>
            <person name="Wang Y."/>
            <person name="Stata M."/>
            <person name="Wang W."/>
            <person name="Stajich J.E."/>
            <person name="White M.M."/>
            <person name="Moncalvo J.M."/>
        </authorList>
    </citation>
    <scope>NUCLEOTIDE SEQUENCE [LARGE SCALE GENOMIC DNA]</scope>
    <source>
        <strain evidence="15 16">SC-DP-2</strain>
    </source>
</reference>
<evidence type="ECO:0000256" key="9">
    <source>
        <dbReference type="ARBA" id="ARBA00048329"/>
    </source>
</evidence>
<comment type="similarity">
    <text evidence="1">Belongs to the protein kinase superfamily. STE Ser/Thr protein kinase family. MAP kinase kinase kinase subfamily.</text>
</comment>
<keyword evidence="11" id="KW-0460">Magnesium</keyword>
<dbReference type="SUPFAM" id="SSF56112">
    <property type="entry name" value="Protein kinase-like (PK-like)"/>
    <property type="match status" value="1"/>
</dbReference>
<dbReference type="Gene3D" id="1.10.510.10">
    <property type="entry name" value="Transferase(Phosphotransferase) domain 1"/>
    <property type="match status" value="1"/>
</dbReference>
<dbReference type="Proteomes" id="UP000245609">
    <property type="component" value="Unassembled WGS sequence"/>
</dbReference>
<feature type="compositionally biased region" description="Polar residues" evidence="12">
    <location>
        <begin position="549"/>
        <end position="581"/>
    </location>
</feature>
<evidence type="ECO:0000313" key="15">
    <source>
        <dbReference type="EMBL" id="PVV03848.1"/>
    </source>
</evidence>
<evidence type="ECO:0000256" key="5">
    <source>
        <dbReference type="ARBA" id="ARBA00022741"/>
    </source>
</evidence>
<comment type="catalytic activity">
    <reaction evidence="8">
        <text>L-threonyl-[protein] + ATP = O-phospho-L-threonyl-[protein] + ADP + H(+)</text>
        <dbReference type="Rhea" id="RHEA:46608"/>
        <dbReference type="Rhea" id="RHEA-COMP:11060"/>
        <dbReference type="Rhea" id="RHEA-COMP:11605"/>
        <dbReference type="ChEBI" id="CHEBI:15378"/>
        <dbReference type="ChEBI" id="CHEBI:30013"/>
        <dbReference type="ChEBI" id="CHEBI:30616"/>
        <dbReference type="ChEBI" id="CHEBI:61977"/>
        <dbReference type="ChEBI" id="CHEBI:456216"/>
        <dbReference type="EC" id="2.7.11.25"/>
    </reaction>
</comment>
<dbReference type="Pfam" id="PF00069">
    <property type="entry name" value="Pkinase"/>
    <property type="match status" value="1"/>
</dbReference>
<keyword evidence="3" id="KW-0723">Serine/threonine-protein kinase</keyword>
<keyword evidence="5" id="KW-0547">Nucleotide-binding</keyword>
<dbReference type="InterPro" id="IPR008271">
    <property type="entry name" value="Ser/Thr_kinase_AS"/>
</dbReference>
<dbReference type="SUPFAM" id="SSF47769">
    <property type="entry name" value="SAM/Pointed domain"/>
    <property type="match status" value="1"/>
</dbReference>
<evidence type="ECO:0000256" key="8">
    <source>
        <dbReference type="ARBA" id="ARBA00047559"/>
    </source>
</evidence>
<dbReference type="InterPro" id="IPR011009">
    <property type="entry name" value="Kinase-like_dom_sf"/>
</dbReference>
<name>A0A2T9ZGY7_9FUNG</name>
<feature type="compositionally biased region" description="Low complexity" evidence="12">
    <location>
        <begin position="622"/>
        <end position="637"/>
    </location>
</feature>
<evidence type="ECO:0000256" key="1">
    <source>
        <dbReference type="ARBA" id="ARBA00006529"/>
    </source>
</evidence>
<evidence type="ECO:0000259" key="13">
    <source>
        <dbReference type="PROSITE" id="PS50011"/>
    </source>
</evidence>
<feature type="region of interest" description="Disordered" evidence="12">
    <location>
        <begin position="502"/>
        <end position="528"/>
    </location>
</feature>
<feature type="binding site" evidence="11">
    <location>
        <position position="826"/>
    </location>
    <ligand>
        <name>Mg(2+)</name>
        <dbReference type="ChEBI" id="CHEBI:18420"/>
    </ligand>
</feature>
<dbReference type="PANTHER" id="PTHR11584">
    <property type="entry name" value="SERINE/THREONINE PROTEIN KINASE"/>
    <property type="match status" value="1"/>
</dbReference>
<dbReference type="EMBL" id="MBFS01000185">
    <property type="protein sequence ID" value="PVV03848.1"/>
    <property type="molecule type" value="Genomic_DNA"/>
</dbReference>
<keyword evidence="11" id="KW-0479">Metal-binding</keyword>
<proteinExistence type="inferred from homology"/>
<feature type="compositionally biased region" description="Basic and acidic residues" evidence="12">
    <location>
        <begin position="587"/>
        <end position="602"/>
    </location>
</feature>
<comment type="caution">
    <text evidence="15">The sequence shown here is derived from an EMBL/GenBank/DDBJ whole genome shotgun (WGS) entry which is preliminary data.</text>
</comment>
<dbReference type="InterPro" id="IPR013761">
    <property type="entry name" value="SAM/pointed_sf"/>
</dbReference>
<dbReference type="PROSITE" id="PS00108">
    <property type="entry name" value="PROTEIN_KINASE_ST"/>
    <property type="match status" value="1"/>
</dbReference>
<dbReference type="SMART" id="SM00220">
    <property type="entry name" value="S_TKc"/>
    <property type="match status" value="1"/>
</dbReference>
<evidence type="ECO:0000256" key="11">
    <source>
        <dbReference type="PIRSR" id="PIRSR000615-3"/>
    </source>
</evidence>
<dbReference type="SMART" id="SM00454">
    <property type="entry name" value="SAM"/>
    <property type="match status" value="1"/>
</dbReference>
<dbReference type="PROSITE" id="PS50011">
    <property type="entry name" value="PROTEIN_KINASE_DOM"/>
    <property type="match status" value="1"/>
</dbReference>
<evidence type="ECO:0000256" key="4">
    <source>
        <dbReference type="ARBA" id="ARBA00022679"/>
    </source>
</evidence>
<evidence type="ECO:0000256" key="2">
    <source>
        <dbReference type="ARBA" id="ARBA00012406"/>
    </source>
</evidence>
<accession>A0A2T9ZGY7</accession>
<keyword evidence="4" id="KW-0808">Transferase</keyword>
<dbReference type="GO" id="GO:0046872">
    <property type="term" value="F:metal ion binding"/>
    <property type="evidence" value="ECO:0007669"/>
    <property type="project" value="UniProtKB-KW"/>
</dbReference>